<sequence length="190" mass="21736">MWVLGTLFLVLYSIIMVGAFEDEDVVLNLGTIDGKSYYTDTVLRNYTASRCFCKNNGMRLATITNEIQAEFLKSQFNVTNFSGWYWVGAIDHEGHGNFTWTETGKPVQVFKTLDLAGWNNEDEVNNCLCYSSNNQQKAYYFKRACYHAHYAICERKSNSKLSNRKRKISVLKAETKNNSLGDVGEFVDIK</sequence>
<keyword evidence="4" id="KW-1185">Reference proteome</keyword>
<dbReference type="Gene3D" id="3.10.100.10">
    <property type="entry name" value="Mannose-Binding Protein A, subunit A"/>
    <property type="match status" value="1"/>
</dbReference>
<feature type="chain" id="PRO_5047160817" description="C-type lectin domain-containing protein" evidence="1">
    <location>
        <begin position="20"/>
        <end position="190"/>
    </location>
</feature>
<evidence type="ECO:0000256" key="1">
    <source>
        <dbReference type="SAM" id="SignalP"/>
    </source>
</evidence>
<evidence type="ECO:0000313" key="4">
    <source>
        <dbReference type="Proteomes" id="UP001642540"/>
    </source>
</evidence>
<dbReference type="InterPro" id="IPR001304">
    <property type="entry name" value="C-type_lectin-like"/>
</dbReference>
<dbReference type="SUPFAM" id="SSF56436">
    <property type="entry name" value="C-type lectin-like"/>
    <property type="match status" value="1"/>
</dbReference>
<dbReference type="CDD" id="cd00037">
    <property type="entry name" value="CLECT"/>
    <property type="match status" value="1"/>
</dbReference>
<dbReference type="InterPro" id="IPR016187">
    <property type="entry name" value="CTDL_fold"/>
</dbReference>
<protein>
    <recommendedName>
        <fullName evidence="2">C-type lectin domain-containing protein</fullName>
    </recommendedName>
</protein>
<name>A0ABP1PJA5_9HEXA</name>
<gene>
    <name evidence="3" type="ORF">ODALV1_LOCUS442</name>
</gene>
<evidence type="ECO:0000313" key="3">
    <source>
        <dbReference type="EMBL" id="CAL8068747.1"/>
    </source>
</evidence>
<reference evidence="3 4" key="1">
    <citation type="submission" date="2024-08" db="EMBL/GenBank/DDBJ databases">
        <authorList>
            <person name="Cucini C."/>
            <person name="Frati F."/>
        </authorList>
    </citation>
    <scope>NUCLEOTIDE SEQUENCE [LARGE SCALE GENOMIC DNA]</scope>
</reference>
<proteinExistence type="predicted"/>
<dbReference type="Proteomes" id="UP001642540">
    <property type="component" value="Unassembled WGS sequence"/>
</dbReference>
<keyword evidence="1" id="KW-0732">Signal</keyword>
<dbReference type="Pfam" id="PF00059">
    <property type="entry name" value="Lectin_C"/>
    <property type="match status" value="1"/>
</dbReference>
<comment type="caution">
    <text evidence="3">The sequence shown here is derived from an EMBL/GenBank/DDBJ whole genome shotgun (WGS) entry which is preliminary data.</text>
</comment>
<accession>A0ABP1PJA5</accession>
<dbReference type="PROSITE" id="PS50041">
    <property type="entry name" value="C_TYPE_LECTIN_2"/>
    <property type="match status" value="1"/>
</dbReference>
<dbReference type="InterPro" id="IPR016186">
    <property type="entry name" value="C-type_lectin-like/link_sf"/>
</dbReference>
<evidence type="ECO:0000259" key="2">
    <source>
        <dbReference type="PROSITE" id="PS50041"/>
    </source>
</evidence>
<feature type="domain" description="C-type lectin" evidence="2">
    <location>
        <begin position="32"/>
        <end position="154"/>
    </location>
</feature>
<feature type="signal peptide" evidence="1">
    <location>
        <begin position="1"/>
        <end position="19"/>
    </location>
</feature>
<dbReference type="SMART" id="SM00034">
    <property type="entry name" value="CLECT"/>
    <property type="match status" value="1"/>
</dbReference>
<dbReference type="EMBL" id="CAXLJM020000002">
    <property type="protein sequence ID" value="CAL8068747.1"/>
    <property type="molecule type" value="Genomic_DNA"/>
</dbReference>
<organism evidence="3 4">
    <name type="scientific">Orchesella dallaii</name>
    <dbReference type="NCBI Taxonomy" id="48710"/>
    <lineage>
        <taxon>Eukaryota</taxon>
        <taxon>Metazoa</taxon>
        <taxon>Ecdysozoa</taxon>
        <taxon>Arthropoda</taxon>
        <taxon>Hexapoda</taxon>
        <taxon>Collembola</taxon>
        <taxon>Entomobryomorpha</taxon>
        <taxon>Entomobryoidea</taxon>
        <taxon>Orchesellidae</taxon>
        <taxon>Orchesellinae</taxon>
        <taxon>Orchesella</taxon>
    </lineage>
</organism>